<comment type="function">
    <text evidence="8">Catalyzes the deamination of adenosine to inosine at the wobble position 34 of tRNA(Arg2).</text>
</comment>
<dbReference type="FunFam" id="3.40.140.10:FF:000005">
    <property type="entry name" value="tRNA-specific adenosine deaminase"/>
    <property type="match status" value="1"/>
</dbReference>
<evidence type="ECO:0000256" key="3">
    <source>
        <dbReference type="ARBA" id="ARBA00022694"/>
    </source>
</evidence>
<evidence type="ECO:0000256" key="7">
    <source>
        <dbReference type="ARBA" id="ARBA00048045"/>
    </source>
</evidence>
<gene>
    <name evidence="8" type="primary">tadA</name>
    <name evidence="10" type="ORF">CU320_13885</name>
</gene>
<comment type="subunit">
    <text evidence="2 8">Homodimer.</text>
</comment>
<feature type="active site" description="Proton donor" evidence="8">
    <location>
        <position position="59"/>
    </location>
</feature>
<dbReference type="PANTHER" id="PTHR11079:SF202">
    <property type="entry name" value="TRNA-SPECIFIC ADENOSINE DEAMINASE"/>
    <property type="match status" value="1"/>
</dbReference>
<evidence type="ECO:0000313" key="10">
    <source>
        <dbReference type="EMBL" id="PJI31454.1"/>
    </source>
</evidence>
<evidence type="ECO:0000259" key="9">
    <source>
        <dbReference type="PROSITE" id="PS51747"/>
    </source>
</evidence>
<dbReference type="PROSITE" id="PS51747">
    <property type="entry name" value="CYT_DCMP_DEAMINASES_2"/>
    <property type="match status" value="1"/>
</dbReference>
<organism evidence="10 11">
    <name type="scientific">Acinetobacter pseudolwoffii</name>
    <dbReference type="NCBI Taxonomy" id="2053287"/>
    <lineage>
        <taxon>Bacteria</taxon>
        <taxon>Pseudomonadati</taxon>
        <taxon>Pseudomonadota</taxon>
        <taxon>Gammaproteobacteria</taxon>
        <taxon>Moraxellales</taxon>
        <taxon>Moraxellaceae</taxon>
        <taxon>Acinetobacter</taxon>
    </lineage>
</organism>
<evidence type="ECO:0000256" key="8">
    <source>
        <dbReference type="HAMAP-Rule" id="MF_00972"/>
    </source>
</evidence>
<dbReference type="HAMAP" id="MF_00972">
    <property type="entry name" value="tRNA_aden_deaminase"/>
    <property type="match status" value="1"/>
</dbReference>
<dbReference type="EMBL" id="PGOZ01000024">
    <property type="protein sequence ID" value="PJI31454.1"/>
    <property type="molecule type" value="Genomic_DNA"/>
</dbReference>
<dbReference type="InterPro" id="IPR016192">
    <property type="entry name" value="APOBEC/CMP_deaminase_Zn-bd"/>
</dbReference>
<evidence type="ECO:0000256" key="6">
    <source>
        <dbReference type="ARBA" id="ARBA00022833"/>
    </source>
</evidence>
<reference evidence="10 11" key="2">
    <citation type="submission" date="2017-12" db="EMBL/GenBank/DDBJ databases">
        <title>Revising the taxonomy of the Acinetobacter lwoffii group: the description of Acinetobacter pseudolwoffii sp. nov. and emended description of Acinetobacter lwoffii.</title>
        <authorList>
            <person name="Nemec A."/>
        </authorList>
    </citation>
    <scope>NUCLEOTIDE SEQUENCE [LARGE SCALE GENOMIC DNA]</scope>
    <source>
        <strain evidence="10 11">ANC 5347</strain>
    </source>
</reference>
<feature type="binding site" evidence="8">
    <location>
        <position position="88"/>
    </location>
    <ligand>
        <name>Zn(2+)</name>
        <dbReference type="ChEBI" id="CHEBI:29105"/>
        <note>catalytic</note>
    </ligand>
</feature>
<sequence length="171" mass="19057">MSETQLSHEYWMQLAYAQAALAAAQGEIPVGAIIVSQNQIIGQGFNAPISLNDPTAHAEIVALRDACQNIQNYRLPDDAVLYVTLEPCTMCVGALVHSRVSRVVFGAFEAKAGSLVSARQLFETGYYNHVFSFEAGCMQQQCSEQLSAFFKLRREQKRQLRLQEKLLNTQK</sequence>
<dbReference type="AlphaFoldDB" id="A0A2H9UIC4"/>
<keyword evidence="6 8" id="KW-0862">Zinc</keyword>
<dbReference type="PROSITE" id="PS00903">
    <property type="entry name" value="CYT_DCMP_DEAMINASES_1"/>
    <property type="match status" value="1"/>
</dbReference>
<feature type="binding site" evidence="8">
    <location>
        <position position="91"/>
    </location>
    <ligand>
        <name>Zn(2+)</name>
        <dbReference type="ChEBI" id="CHEBI:29105"/>
        <note>catalytic</note>
    </ligand>
</feature>
<dbReference type="InterPro" id="IPR028883">
    <property type="entry name" value="tRNA_aden_deaminase"/>
</dbReference>
<proteinExistence type="inferred from homology"/>
<dbReference type="GO" id="GO:0008270">
    <property type="term" value="F:zinc ion binding"/>
    <property type="evidence" value="ECO:0007669"/>
    <property type="project" value="UniProtKB-UniRule"/>
</dbReference>
<evidence type="ECO:0000256" key="2">
    <source>
        <dbReference type="ARBA" id="ARBA00011738"/>
    </source>
</evidence>
<name>A0A2H9UIC4_9GAMM</name>
<keyword evidence="5 8" id="KW-0378">Hydrolase</keyword>
<feature type="binding site" evidence="8">
    <location>
        <position position="57"/>
    </location>
    <ligand>
        <name>Zn(2+)</name>
        <dbReference type="ChEBI" id="CHEBI:29105"/>
        <note>catalytic</note>
    </ligand>
</feature>
<keyword evidence="3 8" id="KW-0819">tRNA processing</keyword>
<dbReference type="Pfam" id="PF00383">
    <property type="entry name" value="dCMP_cyt_deam_1"/>
    <property type="match status" value="1"/>
</dbReference>
<dbReference type="GO" id="GO:0002100">
    <property type="term" value="P:tRNA wobble adenosine to inosine editing"/>
    <property type="evidence" value="ECO:0007669"/>
    <property type="project" value="UniProtKB-UniRule"/>
</dbReference>
<keyword evidence="4 8" id="KW-0479">Metal-binding</keyword>
<dbReference type="InterPro" id="IPR016193">
    <property type="entry name" value="Cytidine_deaminase-like"/>
</dbReference>
<comment type="similarity">
    <text evidence="1">Belongs to the cytidine and deoxycytidylate deaminase family. ADAT2 subfamily.</text>
</comment>
<dbReference type="EC" id="3.5.4.33" evidence="8"/>
<comment type="catalytic activity">
    <reaction evidence="7 8">
        <text>adenosine(34) in tRNA + H2O + H(+) = inosine(34) in tRNA + NH4(+)</text>
        <dbReference type="Rhea" id="RHEA:43168"/>
        <dbReference type="Rhea" id="RHEA-COMP:10373"/>
        <dbReference type="Rhea" id="RHEA-COMP:10374"/>
        <dbReference type="ChEBI" id="CHEBI:15377"/>
        <dbReference type="ChEBI" id="CHEBI:15378"/>
        <dbReference type="ChEBI" id="CHEBI:28938"/>
        <dbReference type="ChEBI" id="CHEBI:74411"/>
        <dbReference type="ChEBI" id="CHEBI:82852"/>
        <dbReference type="EC" id="3.5.4.33"/>
    </reaction>
</comment>
<reference evidence="10 11" key="1">
    <citation type="submission" date="2017-11" db="EMBL/GenBank/DDBJ databases">
        <authorList>
            <person name="Han C.G."/>
        </authorList>
    </citation>
    <scope>NUCLEOTIDE SEQUENCE [LARGE SCALE GENOMIC DNA]</scope>
    <source>
        <strain evidence="10 11">ANC 5347</strain>
    </source>
</reference>
<evidence type="ECO:0000256" key="4">
    <source>
        <dbReference type="ARBA" id="ARBA00022723"/>
    </source>
</evidence>
<dbReference type="CDD" id="cd01285">
    <property type="entry name" value="nucleoside_deaminase"/>
    <property type="match status" value="1"/>
</dbReference>
<feature type="domain" description="CMP/dCMP-type deaminase" evidence="9">
    <location>
        <begin position="6"/>
        <end position="117"/>
    </location>
</feature>
<dbReference type="PANTHER" id="PTHR11079">
    <property type="entry name" value="CYTOSINE DEAMINASE FAMILY MEMBER"/>
    <property type="match status" value="1"/>
</dbReference>
<comment type="caution">
    <text evidence="10">The sequence shown here is derived from an EMBL/GenBank/DDBJ whole genome shotgun (WGS) entry which is preliminary data.</text>
</comment>
<dbReference type="InterPro" id="IPR002125">
    <property type="entry name" value="CMP_dCMP_dom"/>
</dbReference>
<dbReference type="RefSeq" id="WP_100358124.1">
    <property type="nucleotide sequence ID" value="NZ_CP083759.1"/>
</dbReference>
<protein>
    <recommendedName>
        <fullName evidence="8">tRNA-specific adenosine deaminase</fullName>
        <ecNumber evidence="8">3.5.4.33</ecNumber>
    </recommendedName>
</protein>
<evidence type="ECO:0000313" key="11">
    <source>
        <dbReference type="Proteomes" id="UP000242351"/>
    </source>
</evidence>
<dbReference type="NCBIfam" id="NF008113">
    <property type="entry name" value="PRK10860.1"/>
    <property type="match status" value="1"/>
</dbReference>
<dbReference type="GO" id="GO:0052717">
    <property type="term" value="F:tRNA-specific adenosine-34 deaminase activity"/>
    <property type="evidence" value="ECO:0007669"/>
    <property type="project" value="UniProtKB-UniRule"/>
</dbReference>
<evidence type="ECO:0000256" key="1">
    <source>
        <dbReference type="ARBA" id="ARBA00010669"/>
    </source>
</evidence>
<accession>A0A2H9UIC4</accession>
<dbReference type="Gene3D" id="3.40.140.10">
    <property type="entry name" value="Cytidine Deaminase, domain 2"/>
    <property type="match status" value="1"/>
</dbReference>
<evidence type="ECO:0000256" key="5">
    <source>
        <dbReference type="ARBA" id="ARBA00022801"/>
    </source>
</evidence>
<dbReference type="SUPFAM" id="SSF53927">
    <property type="entry name" value="Cytidine deaminase-like"/>
    <property type="match status" value="1"/>
</dbReference>
<comment type="cofactor">
    <cofactor evidence="8">
        <name>Zn(2+)</name>
        <dbReference type="ChEBI" id="CHEBI:29105"/>
    </cofactor>
    <text evidence="8">Binds 1 zinc ion per subunit.</text>
</comment>
<dbReference type="Proteomes" id="UP000242351">
    <property type="component" value="Unassembled WGS sequence"/>
</dbReference>